<proteinExistence type="predicted"/>
<dbReference type="AlphaFoldDB" id="A0AAW4N0X7"/>
<evidence type="ECO:0000313" key="1">
    <source>
        <dbReference type="EMBL" id="MBV3387226.1"/>
    </source>
</evidence>
<dbReference type="Proteomes" id="UP001196765">
    <property type="component" value="Unassembled WGS sequence"/>
</dbReference>
<sequence length="412" mass="44335">MKKIFFALSMLTLLYTSCDPSTDSGSTGFSENVTAESVEAKVTPVQVNGKNSNRIIIENHSPITSQWTADQLAEGTVTSSKAYDTIYVTKVGANTVTMHCKNVAVDFTKDFTVNVDEITYLSAELQKRLCVTGSEGNYTSTVGEFAGQSVQFGTAFDAGKVKVIQEIKEGKKGNVFKVENGNGVLSDWAITKEGTDEAAGTATLNGDQLMVVEEGKYDITLTYTKADGTQETYNAGSFDVESLTTKPELLEYLAGGKDGDGTTTWEWNEKASGVWGNGQFGSGTGPQWWTVSYTDIEGQGSSKAGGVKRSGTHAYFTIDTNSKTATNGDGTTLPIKVNVLEHKDASWDKGTISFPTVTNDKFVIPMGVNVNEGDAAFQKYYVLVASNDELVLAACQSDGSTGWYYVFKKKAK</sequence>
<evidence type="ECO:0000313" key="2">
    <source>
        <dbReference type="Proteomes" id="UP001196765"/>
    </source>
</evidence>
<evidence type="ECO:0008006" key="3">
    <source>
        <dbReference type="Google" id="ProtNLM"/>
    </source>
</evidence>
<reference evidence="1" key="1">
    <citation type="submission" date="2021-06" db="EMBL/GenBank/DDBJ databases">
        <title>Collection of gut derived symbiotic bacterial strains cultured from healthy donors.</title>
        <authorList>
            <person name="Lin H."/>
            <person name="Littmann E."/>
            <person name="Pamer E.G."/>
        </authorList>
    </citation>
    <scope>NUCLEOTIDE SEQUENCE</scope>
    <source>
        <strain evidence="1">MSK.21.74</strain>
    </source>
</reference>
<accession>A0AAW4N0X7</accession>
<gene>
    <name evidence="1" type="ORF">KSW82_05670</name>
</gene>
<protein>
    <recommendedName>
        <fullName evidence="3">Lipoprotein</fullName>
    </recommendedName>
</protein>
<organism evidence="1 2">
    <name type="scientific">Segatella copri</name>
    <dbReference type="NCBI Taxonomy" id="165179"/>
    <lineage>
        <taxon>Bacteria</taxon>
        <taxon>Pseudomonadati</taxon>
        <taxon>Bacteroidota</taxon>
        <taxon>Bacteroidia</taxon>
        <taxon>Bacteroidales</taxon>
        <taxon>Prevotellaceae</taxon>
        <taxon>Segatella</taxon>
    </lineage>
</organism>
<dbReference type="EMBL" id="JAHOEI010000013">
    <property type="protein sequence ID" value="MBV3387226.1"/>
    <property type="molecule type" value="Genomic_DNA"/>
</dbReference>
<dbReference type="RefSeq" id="WP_217313161.1">
    <property type="nucleotide sequence ID" value="NZ_JAHOEA010000005.1"/>
</dbReference>
<name>A0AAW4N0X7_9BACT</name>
<comment type="caution">
    <text evidence="1">The sequence shown here is derived from an EMBL/GenBank/DDBJ whole genome shotgun (WGS) entry which is preliminary data.</text>
</comment>